<proteinExistence type="predicted"/>
<evidence type="ECO:0000313" key="3">
    <source>
        <dbReference type="Proteomes" id="UP000578531"/>
    </source>
</evidence>
<comment type="caution">
    <text evidence="2">The sequence shown here is derived from an EMBL/GenBank/DDBJ whole genome shotgun (WGS) entry which is preliminary data.</text>
</comment>
<dbReference type="AlphaFoldDB" id="A0A8H6FVM1"/>
<dbReference type="RefSeq" id="XP_037164920.1">
    <property type="nucleotide sequence ID" value="XM_037308146.1"/>
</dbReference>
<feature type="region of interest" description="Disordered" evidence="1">
    <location>
        <begin position="157"/>
        <end position="181"/>
    </location>
</feature>
<evidence type="ECO:0000313" key="2">
    <source>
        <dbReference type="EMBL" id="KAF6235552.1"/>
    </source>
</evidence>
<dbReference type="EMBL" id="JACCJC010000024">
    <property type="protein sequence ID" value="KAF6235552.1"/>
    <property type="molecule type" value="Genomic_DNA"/>
</dbReference>
<evidence type="ECO:0000256" key="1">
    <source>
        <dbReference type="SAM" id="MobiDB-lite"/>
    </source>
</evidence>
<keyword evidence="3" id="KW-1185">Reference proteome</keyword>
<gene>
    <name evidence="2" type="ORF">HO173_006235</name>
</gene>
<accession>A0A8H6FVM1</accession>
<organism evidence="2 3">
    <name type="scientific">Letharia columbiana</name>
    <dbReference type="NCBI Taxonomy" id="112416"/>
    <lineage>
        <taxon>Eukaryota</taxon>
        <taxon>Fungi</taxon>
        <taxon>Dikarya</taxon>
        <taxon>Ascomycota</taxon>
        <taxon>Pezizomycotina</taxon>
        <taxon>Lecanoromycetes</taxon>
        <taxon>OSLEUM clade</taxon>
        <taxon>Lecanoromycetidae</taxon>
        <taxon>Lecanorales</taxon>
        <taxon>Lecanorineae</taxon>
        <taxon>Parmeliaceae</taxon>
        <taxon>Letharia</taxon>
    </lineage>
</organism>
<reference evidence="2 3" key="1">
    <citation type="journal article" date="2020" name="Genomics">
        <title>Complete, high-quality genomes from long-read metagenomic sequencing of two wolf lichen thalli reveals enigmatic genome architecture.</title>
        <authorList>
            <person name="McKenzie S.K."/>
            <person name="Walston R.F."/>
            <person name="Allen J.L."/>
        </authorList>
    </citation>
    <scope>NUCLEOTIDE SEQUENCE [LARGE SCALE GENOMIC DNA]</scope>
    <source>
        <strain evidence="2">WasteWater2</strain>
    </source>
</reference>
<name>A0A8H6FVM1_9LECA</name>
<dbReference type="Proteomes" id="UP000578531">
    <property type="component" value="Unassembled WGS sequence"/>
</dbReference>
<dbReference type="GeneID" id="59287896"/>
<protein>
    <submittedName>
        <fullName evidence="2">Uncharacterized protein</fullName>
    </submittedName>
</protein>
<sequence>MTNFVTLLENTHWYQPTTACRHRSPLWMVRCEDRAALDGRIFGDERVRSTKACLTLVRPKRELVCFSEARLLREVGVALGGVLVLPECRSDAVLLGGAADADGELVLDVVDHPLPPAGKAGIVHGNFADGVEYVPGLDHDRDSGIDSLIGELKAAGGPTISAIGPEDDQRGLRQPAPNDVDHPLPPAGEAGVVHRFFSGRVEYVPGLDLEETWIGTWARE</sequence>